<name>A0A7C8YHV0_OPUST</name>
<sequence length="122" mass="13338">MYPISATLYSTTIGISEHRLIVTWLDRDVALVNKVTYLRANVSTIGSFISTIVCSSGFSEEVFCLQVIFPDPMSPLVESVTPCFDTEMVTVSPMVARLEHMPENSDAGILTIASYSTSGIPR</sequence>
<reference evidence="1" key="2">
    <citation type="submission" date="2020-07" db="EMBL/GenBank/DDBJ databases">
        <authorList>
            <person name="Vera ALvarez R."/>
            <person name="Arias-Moreno D.M."/>
            <person name="Jimenez-Jacinto V."/>
            <person name="Jimenez-Bremont J.F."/>
            <person name="Swaminathan K."/>
            <person name="Moose S.P."/>
            <person name="Guerrero-Gonzalez M.L."/>
            <person name="Marino-Ramirez L."/>
            <person name="Landsman D."/>
            <person name="Rodriguez-Kessler M."/>
            <person name="Delgado-Sanchez P."/>
        </authorList>
    </citation>
    <scope>NUCLEOTIDE SEQUENCE</scope>
    <source>
        <tissue evidence="1">Cladode</tissue>
    </source>
</reference>
<dbReference type="EMBL" id="GISG01020811">
    <property type="protein sequence ID" value="MBA4618431.1"/>
    <property type="molecule type" value="Transcribed_RNA"/>
</dbReference>
<dbReference type="AlphaFoldDB" id="A0A7C8YHV0"/>
<proteinExistence type="predicted"/>
<evidence type="ECO:0000313" key="1">
    <source>
        <dbReference type="EMBL" id="MBA4618431.1"/>
    </source>
</evidence>
<protein>
    <submittedName>
        <fullName evidence="1">Uncharacterized protein</fullName>
    </submittedName>
</protein>
<reference evidence="1" key="1">
    <citation type="journal article" date="2013" name="J. Plant Res.">
        <title>Effect of fungi and light on seed germination of three Opuntia species from semiarid lands of central Mexico.</title>
        <authorList>
            <person name="Delgado-Sanchez P."/>
            <person name="Jimenez-Bremont J.F."/>
            <person name="Guerrero-Gonzalez Mde L."/>
            <person name="Flores J."/>
        </authorList>
    </citation>
    <scope>NUCLEOTIDE SEQUENCE</scope>
    <source>
        <tissue evidence="1">Cladode</tissue>
    </source>
</reference>
<accession>A0A7C8YHV0</accession>
<organism evidence="1">
    <name type="scientific">Opuntia streptacantha</name>
    <name type="common">Prickly pear cactus</name>
    <name type="synonym">Opuntia cardona</name>
    <dbReference type="NCBI Taxonomy" id="393608"/>
    <lineage>
        <taxon>Eukaryota</taxon>
        <taxon>Viridiplantae</taxon>
        <taxon>Streptophyta</taxon>
        <taxon>Embryophyta</taxon>
        <taxon>Tracheophyta</taxon>
        <taxon>Spermatophyta</taxon>
        <taxon>Magnoliopsida</taxon>
        <taxon>eudicotyledons</taxon>
        <taxon>Gunneridae</taxon>
        <taxon>Pentapetalae</taxon>
        <taxon>Caryophyllales</taxon>
        <taxon>Cactineae</taxon>
        <taxon>Cactaceae</taxon>
        <taxon>Opuntioideae</taxon>
        <taxon>Opuntia</taxon>
    </lineage>
</organism>